<evidence type="ECO:0000313" key="1">
    <source>
        <dbReference type="EMBL" id="ARN78494.1"/>
    </source>
</evidence>
<organism evidence="1 2">
    <name type="scientific">Nonlabens spongiae</name>
    <dbReference type="NCBI Taxonomy" id="331648"/>
    <lineage>
        <taxon>Bacteria</taxon>
        <taxon>Pseudomonadati</taxon>
        <taxon>Bacteroidota</taxon>
        <taxon>Flavobacteriia</taxon>
        <taxon>Flavobacteriales</taxon>
        <taxon>Flavobacteriaceae</taxon>
        <taxon>Nonlabens</taxon>
    </lineage>
</organism>
<evidence type="ECO:0000313" key="2">
    <source>
        <dbReference type="Proteomes" id="UP000193431"/>
    </source>
</evidence>
<gene>
    <name evidence="1" type="ORF">BST97_11125</name>
</gene>
<keyword evidence="1" id="KW-0808">Transferase</keyword>
<name>A0A1W6MLK0_9FLAO</name>
<dbReference type="OrthoDB" id="281270at2"/>
<reference evidence="1 2" key="1">
    <citation type="submission" date="2016-11" db="EMBL/GenBank/DDBJ databases">
        <title>Trade-off between light-utilization and light-protection in marine flavobacteria.</title>
        <authorList>
            <person name="Kumagai Y."/>
        </authorList>
    </citation>
    <scope>NUCLEOTIDE SEQUENCE [LARGE SCALE GENOMIC DNA]</scope>
    <source>
        <strain evidence="1 2">JCM 13191</strain>
    </source>
</reference>
<dbReference type="Proteomes" id="UP000193431">
    <property type="component" value="Chromosome"/>
</dbReference>
<sequence>MNRKELEQEYINLGNVLSTYYPNKSFQNHCYWRIALDNTLHEQWNKQISSPAYKNLTDEQLVNTIDLLRLYIKDEELLEKHNRLSLIYRGKISVS</sequence>
<protein>
    <submittedName>
        <fullName evidence="1">Acetyltransferase</fullName>
    </submittedName>
</protein>
<dbReference type="GO" id="GO:0016740">
    <property type="term" value="F:transferase activity"/>
    <property type="evidence" value="ECO:0007669"/>
    <property type="project" value="UniProtKB-KW"/>
</dbReference>
<dbReference type="EMBL" id="CP019344">
    <property type="protein sequence ID" value="ARN78494.1"/>
    <property type="molecule type" value="Genomic_DNA"/>
</dbReference>
<accession>A0A1W6MLK0</accession>
<dbReference type="AlphaFoldDB" id="A0A1W6MLK0"/>
<proteinExistence type="predicted"/>
<keyword evidence="2" id="KW-1185">Reference proteome</keyword>
<dbReference type="RefSeq" id="WP_085767299.1">
    <property type="nucleotide sequence ID" value="NZ_CP019344.1"/>
</dbReference>